<feature type="compositionally biased region" description="Basic and acidic residues" evidence="1">
    <location>
        <begin position="45"/>
        <end position="54"/>
    </location>
</feature>
<dbReference type="EMBL" id="CCDP010000003">
    <property type="protein sequence ID" value="CDQ41916.1"/>
    <property type="molecule type" value="Genomic_DNA"/>
</dbReference>
<dbReference type="RefSeq" id="WP_038246957.1">
    <property type="nucleotide sequence ID" value="NZ_BNER01000008.1"/>
</dbReference>
<sequence>MSQHKVKFIIAPGGEINMEVLNGEGESCVEATKDLEVSLANAGSKTDEGKKPEYYEGGGGISVFNDLN</sequence>
<name>A0A024QIZ0_9BACI</name>
<dbReference type="Pfam" id="PF11211">
    <property type="entry name" value="DUF2997"/>
    <property type="match status" value="1"/>
</dbReference>
<gene>
    <name evidence="2" type="ORF">BN990_04295</name>
</gene>
<feature type="region of interest" description="Disordered" evidence="1">
    <location>
        <begin position="42"/>
        <end position="68"/>
    </location>
</feature>
<dbReference type="InterPro" id="IPR021375">
    <property type="entry name" value="DUF2997"/>
</dbReference>
<evidence type="ECO:0000256" key="1">
    <source>
        <dbReference type="SAM" id="MobiDB-lite"/>
    </source>
</evidence>
<proteinExistence type="predicted"/>
<protein>
    <recommendedName>
        <fullName evidence="4">DUF2997 domain-containing protein</fullName>
    </recommendedName>
</protein>
<organism evidence="2 3">
    <name type="scientific">Virgibacillus massiliensis</name>
    <dbReference type="NCBI Taxonomy" id="1462526"/>
    <lineage>
        <taxon>Bacteria</taxon>
        <taxon>Bacillati</taxon>
        <taxon>Bacillota</taxon>
        <taxon>Bacilli</taxon>
        <taxon>Bacillales</taxon>
        <taxon>Bacillaceae</taxon>
        <taxon>Virgibacillus</taxon>
    </lineage>
</organism>
<keyword evidence="3" id="KW-1185">Reference proteome</keyword>
<reference evidence="3" key="2">
    <citation type="submission" date="2014-05" db="EMBL/GenBank/DDBJ databases">
        <title>Draft genome sequence of Virgibacillus massiliensis Vm-5.</title>
        <authorList>
            <person name="Khelaifia S."/>
            <person name="Croce O."/>
            <person name="Lagier J.C."/>
            <person name="Raoult D."/>
        </authorList>
    </citation>
    <scope>NUCLEOTIDE SEQUENCE [LARGE SCALE GENOMIC DNA]</scope>
    <source>
        <strain evidence="3">Vm-5</strain>
    </source>
</reference>
<dbReference type="Proteomes" id="UP000028875">
    <property type="component" value="Unassembled WGS sequence"/>
</dbReference>
<dbReference type="OrthoDB" id="2973995at2"/>
<reference evidence="2 3" key="1">
    <citation type="submission" date="2014-03" db="EMBL/GenBank/DDBJ databases">
        <authorList>
            <person name="Urmite Genomes U."/>
        </authorList>
    </citation>
    <scope>NUCLEOTIDE SEQUENCE [LARGE SCALE GENOMIC DNA]</scope>
    <source>
        <strain evidence="2 3">Vm-5</strain>
    </source>
</reference>
<comment type="caution">
    <text evidence="2">The sequence shown here is derived from an EMBL/GenBank/DDBJ whole genome shotgun (WGS) entry which is preliminary data.</text>
</comment>
<evidence type="ECO:0008006" key="4">
    <source>
        <dbReference type="Google" id="ProtNLM"/>
    </source>
</evidence>
<accession>A0A024QIZ0</accession>
<dbReference type="STRING" id="1462526.BN990_04295"/>
<evidence type="ECO:0000313" key="2">
    <source>
        <dbReference type="EMBL" id="CDQ41916.1"/>
    </source>
</evidence>
<dbReference type="AlphaFoldDB" id="A0A024QIZ0"/>
<evidence type="ECO:0000313" key="3">
    <source>
        <dbReference type="Proteomes" id="UP000028875"/>
    </source>
</evidence>